<feature type="domain" description="HTH lacI-type" evidence="5">
    <location>
        <begin position="46"/>
        <end position="100"/>
    </location>
</feature>
<name>A0A1H8UUL8_9HYPH</name>
<evidence type="ECO:0000259" key="5">
    <source>
        <dbReference type="PROSITE" id="PS50932"/>
    </source>
</evidence>
<dbReference type="STRING" id="501024.RTCCBAU85039_5754"/>
<dbReference type="InterPro" id="IPR046335">
    <property type="entry name" value="LacI/GalR-like_sensor"/>
</dbReference>
<evidence type="ECO:0000313" key="8">
    <source>
        <dbReference type="Proteomes" id="UP000183063"/>
    </source>
</evidence>
<dbReference type="GO" id="GO:0000976">
    <property type="term" value="F:transcription cis-regulatory region binding"/>
    <property type="evidence" value="ECO:0007669"/>
    <property type="project" value="TreeGrafter"/>
</dbReference>
<keyword evidence="1" id="KW-0678">Repressor</keyword>
<dbReference type="Gene3D" id="1.10.260.40">
    <property type="entry name" value="lambda repressor-like DNA-binding domains"/>
    <property type="match status" value="1"/>
</dbReference>
<dbReference type="GO" id="GO:0003700">
    <property type="term" value="F:DNA-binding transcription factor activity"/>
    <property type="evidence" value="ECO:0007669"/>
    <property type="project" value="TreeGrafter"/>
</dbReference>
<reference evidence="8" key="2">
    <citation type="submission" date="2016-10" db="EMBL/GenBank/DDBJ databases">
        <authorList>
            <person name="Wibberg D."/>
        </authorList>
    </citation>
    <scope>NUCLEOTIDE SEQUENCE [LARGE SCALE GENOMIC DNA]</scope>
</reference>
<keyword evidence="3" id="KW-0238">DNA-binding</keyword>
<keyword evidence="4" id="KW-0804">Transcription</keyword>
<dbReference type="Pfam" id="PF00356">
    <property type="entry name" value="LacI"/>
    <property type="match status" value="1"/>
</dbReference>
<evidence type="ECO:0000256" key="1">
    <source>
        <dbReference type="ARBA" id="ARBA00022491"/>
    </source>
</evidence>
<protein>
    <submittedName>
        <fullName evidence="6">Maltose regulon regulatory protein MalI</fullName>
    </submittedName>
    <submittedName>
        <fullName evidence="7">Transcriptional regulator, LacI family</fullName>
    </submittedName>
</protein>
<dbReference type="Proteomes" id="UP000183063">
    <property type="component" value="Unassembled WGS sequence"/>
</dbReference>
<keyword evidence="9" id="KW-1185">Reference proteome</keyword>
<keyword evidence="2" id="KW-0805">Transcription regulation</keyword>
<accession>A0A1H8UUL8</accession>
<evidence type="ECO:0000313" key="7">
    <source>
        <dbReference type="EMBL" id="SEP06879.1"/>
    </source>
</evidence>
<evidence type="ECO:0000256" key="3">
    <source>
        <dbReference type="ARBA" id="ARBA00023125"/>
    </source>
</evidence>
<dbReference type="PROSITE" id="PS00356">
    <property type="entry name" value="HTH_LACI_1"/>
    <property type="match status" value="1"/>
</dbReference>
<dbReference type="InterPro" id="IPR010982">
    <property type="entry name" value="Lambda_DNA-bd_dom_sf"/>
</dbReference>
<dbReference type="AlphaFoldDB" id="A0A1H8UUL8"/>
<proteinExistence type="predicted"/>
<dbReference type="Proteomes" id="UP000198939">
    <property type="component" value="Unassembled WGS sequence"/>
</dbReference>
<dbReference type="CDD" id="cd06289">
    <property type="entry name" value="PBP1_MalI-like"/>
    <property type="match status" value="1"/>
</dbReference>
<dbReference type="InterPro" id="IPR028082">
    <property type="entry name" value="Peripla_BP_I"/>
</dbReference>
<dbReference type="CDD" id="cd01392">
    <property type="entry name" value="HTH_LacI"/>
    <property type="match status" value="1"/>
</dbReference>
<dbReference type="EMBL" id="FOCV01000036">
    <property type="protein sequence ID" value="SEP06879.1"/>
    <property type="molecule type" value="Genomic_DNA"/>
</dbReference>
<dbReference type="PANTHER" id="PTHR30146:SF148">
    <property type="entry name" value="HTH-TYPE TRANSCRIPTIONAL REPRESSOR PURR-RELATED"/>
    <property type="match status" value="1"/>
</dbReference>
<sequence length="388" mass="40879">MRWLCILPRYRGEGFSKNVLDKFGTFQLFTAQVGAGGEEFMSKGRVTVIDIAKAAGVSKSTVSLVLQGSPLVNEGTRSKVNAAMRELGYVYNRGAANLRQTSAKSKIVGVVVNDLTNSFFAELAVGVDMVVQSAGFVQFLSNTSESIDRQREVIASMREHGISGLIVSPARATEAADFKPLVAADIPVVVVVRSLPGAKVSSIVSDNQGGTSAAVEHLASLGHARIAFLGGFPDTAVFEERRAGYMDGMNAAGLGFHEELVVSSAPSRAGGADAIGRAMAMSNRPTAAVCFNDAVAFGVCDGLRARHMEPGRDFAVVGFDDVIEAQTAVPALTTISVDPQSMGRRAAQLLLKQINAGKAEPENVTTAVRLVVRESCGAVQKKTGRKMA</sequence>
<dbReference type="SMART" id="SM00354">
    <property type="entry name" value="HTH_LACI"/>
    <property type="match status" value="1"/>
</dbReference>
<dbReference type="Pfam" id="PF13377">
    <property type="entry name" value="Peripla_BP_3"/>
    <property type="match status" value="1"/>
</dbReference>
<gene>
    <name evidence="6" type="primary">malI</name>
    <name evidence="6" type="ORF">RTCCBAU85039_5754</name>
    <name evidence="7" type="ORF">SAMN05216228_103650</name>
</gene>
<evidence type="ECO:0000313" key="6">
    <source>
        <dbReference type="EMBL" id="SEI18018.1"/>
    </source>
</evidence>
<organism evidence="6 8">
    <name type="scientific">Rhizobium tibeticum</name>
    <dbReference type="NCBI Taxonomy" id="501024"/>
    <lineage>
        <taxon>Bacteria</taxon>
        <taxon>Pseudomonadati</taxon>
        <taxon>Pseudomonadota</taxon>
        <taxon>Alphaproteobacteria</taxon>
        <taxon>Hyphomicrobiales</taxon>
        <taxon>Rhizobiaceae</taxon>
        <taxon>Rhizobium/Agrobacterium group</taxon>
        <taxon>Rhizobium</taxon>
    </lineage>
</organism>
<evidence type="ECO:0000313" key="9">
    <source>
        <dbReference type="Proteomes" id="UP000198939"/>
    </source>
</evidence>
<dbReference type="SUPFAM" id="SSF53822">
    <property type="entry name" value="Periplasmic binding protein-like I"/>
    <property type="match status" value="1"/>
</dbReference>
<dbReference type="PROSITE" id="PS50932">
    <property type="entry name" value="HTH_LACI_2"/>
    <property type="match status" value="1"/>
</dbReference>
<dbReference type="Gene3D" id="3.40.50.2300">
    <property type="match status" value="2"/>
</dbReference>
<evidence type="ECO:0000256" key="4">
    <source>
        <dbReference type="ARBA" id="ARBA00023163"/>
    </source>
</evidence>
<dbReference type="EMBL" id="FNXB01000047">
    <property type="protein sequence ID" value="SEI18018.1"/>
    <property type="molecule type" value="Genomic_DNA"/>
</dbReference>
<dbReference type="SUPFAM" id="SSF47413">
    <property type="entry name" value="lambda repressor-like DNA-binding domains"/>
    <property type="match status" value="1"/>
</dbReference>
<dbReference type="PANTHER" id="PTHR30146">
    <property type="entry name" value="LACI-RELATED TRANSCRIPTIONAL REPRESSOR"/>
    <property type="match status" value="1"/>
</dbReference>
<reference evidence="7 9" key="1">
    <citation type="submission" date="2016-10" db="EMBL/GenBank/DDBJ databases">
        <authorList>
            <person name="Varghese N."/>
            <person name="Submissions S."/>
        </authorList>
    </citation>
    <scope>NUCLEOTIDE SEQUENCE [LARGE SCALE GENOMIC DNA]</scope>
    <source>
        <strain evidence="7 9">CGMCC 1.7071</strain>
    </source>
</reference>
<dbReference type="InterPro" id="IPR000843">
    <property type="entry name" value="HTH_LacI"/>
</dbReference>
<reference evidence="6" key="3">
    <citation type="submission" date="2016-10" db="EMBL/GenBank/DDBJ databases">
        <authorList>
            <person name="de Groot N.N."/>
        </authorList>
    </citation>
    <scope>NUCLEOTIDE SEQUENCE [LARGE SCALE GENOMIC DNA]</scope>
    <source>
        <strain evidence="6">CCBAU85039</strain>
    </source>
</reference>
<evidence type="ECO:0000256" key="2">
    <source>
        <dbReference type="ARBA" id="ARBA00023015"/>
    </source>
</evidence>